<keyword evidence="3" id="KW-1185">Reference proteome</keyword>
<proteinExistence type="predicted"/>
<dbReference type="EMBL" id="LCZJ02000015">
    <property type="protein sequence ID" value="KTD88136.1"/>
    <property type="molecule type" value="Genomic_DNA"/>
</dbReference>
<evidence type="ECO:0000313" key="2">
    <source>
        <dbReference type="EMBL" id="KTD88136.1"/>
    </source>
</evidence>
<sequence>MVIRVVLIIILILAVLYSRSLKNIISFLFLGFVALFLWEFAWWGKIIDILFISSMLLVLILGFIRGFKVNENKPDKD</sequence>
<name>A0A0W1B3K2_9BACL</name>
<dbReference type="AlphaFoldDB" id="A0A0W1B3K2"/>
<accession>A0A0W1B3K2</accession>
<comment type="caution">
    <text evidence="2">The sequence shown here is derived from an EMBL/GenBank/DDBJ whole genome shotgun (WGS) entry which is preliminary data.</text>
</comment>
<dbReference type="Proteomes" id="UP000054709">
    <property type="component" value="Unassembled WGS sequence"/>
</dbReference>
<evidence type="ECO:0000313" key="3">
    <source>
        <dbReference type="Proteomes" id="UP000054709"/>
    </source>
</evidence>
<protein>
    <submittedName>
        <fullName evidence="2">Uncharacterized protein</fullName>
    </submittedName>
</protein>
<organism evidence="2 3">
    <name type="scientific">Paenibacillus etheri</name>
    <dbReference type="NCBI Taxonomy" id="1306852"/>
    <lineage>
        <taxon>Bacteria</taxon>
        <taxon>Bacillati</taxon>
        <taxon>Bacillota</taxon>
        <taxon>Bacilli</taxon>
        <taxon>Bacillales</taxon>
        <taxon>Paenibacillaceae</taxon>
        <taxon>Paenibacillus</taxon>
    </lineage>
</organism>
<keyword evidence="1" id="KW-0812">Transmembrane</keyword>
<keyword evidence="1" id="KW-1133">Transmembrane helix</keyword>
<reference evidence="2 3" key="1">
    <citation type="journal article" date="2015" name="Int. Biodeterior. Biodegradation">
        <title>Physiological and genetic screening methods for the isolation of methyl tert-butyl ether-degrading bacteria for bioremediation purposes.</title>
        <authorList>
            <person name="Guisado I.M."/>
            <person name="Purswani J."/>
            <person name="Gonzalez Lopez J."/>
            <person name="Pozo C."/>
        </authorList>
    </citation>
    <scope>NUCLEOTIDE SEQUENCE [LARGE SCALE GENOMIC DNA]</scope>
    <source>
        <strain evidence="2 3">SH7</strain>
    </source>
</reference>
<keyword evidence="1" id="KW-0472">Membrane</keyword>
<feature type="transmembrane region" description="Helical" evidence="1">
    <location>
        <begin position="40"/>
        <end position="64"/>
    </location>
</feature>
<gene>
    <name evidence="2" type="ORF">UQ64_06485</name>
</gene>
<evidence type="ECO:0000256" key="1">
    <source>
        <dbReference type="SAM" id="Phobius"/>
    </source>
</evidence>